<gene>
    <name evidence="3" type="ORF">Tco_0941071</name>
</gene>
<dbReference type="InterPro" id="IPR013103">
    <property type="entry name" value="RVT_2"/>
</dbReference>
<dbReference type="InterPro" id="IPR043502">
    <property type="entry name" value="DNA/RNA_pol_sf"/>
</dbReference>
<feature type="domain" description="Reverse transcriptase Ty1/copia-type" evidence="1">
    <location>
        <begin position="495"/>
        <end position="597"/>
    </location>
</feature>
<reference evidence="3" key="1">
    <citation type="journal article" date="2022" name="Int. J. Mol. Sci.">
        <title>Draft Genome of Tanacetum Coccineum: Genomic Comparison of Closely Related Tanacetum-Family Plants.</title>
        <authorList>
            <person name="Yamashiro T."/>
            <person name="Shiraishi A."/>
            <person name="Nakayama K."/>
            <person name="Satake H."/>
        </authorList>
    </citation>
    <scope>NUCLEOTIDE SEQUENCE</scope>
</reference>
<feature type="domain" description="Reverse transcriptase Ty1/copia-type" evidence="1">
    <location>
        <begin position="414"/>
        <end position="487"/>
    </location>
</feature>
<evidence type="ECO:0000259" key="2">
    <source>
        <dbReference type="Pfam" id="PF14244"/>
    </source>
</evidence>
<comment type="caution">
    <text evidence="3">The sequence shown here is derived from an EMBL/GenBank/DDBJ whole genome shotgun (WGS) entry which is preliminary data.</text>
</comment>
<dbReference type="SUPFAM" id="SSF56672">
    <property type="entry name" value="DNA/RNA polymerases"/>
    <property type="match status" value="1"/>
</dbReference>
<dbReference type="InterPro" id="IPR029472">
    <property type="entry name" value="Copia-like_N"/>
</dbReference>
<dbReference type="SUPFAM" id="SSF53098">
    <property type="entry name" value="Ribonuclease H-like"/>
    <property type="match status" value="1"/>
</dbReference>
<dbReference type="InterPro" id="IPR012337">
    <property type="entry name" value="RNaseH-like_sf"/>
</dbReference>
<proteinExistence type="predicted"/>
<evidence type="ECO:0000259" key="1">
    <source>
        <dbReference type="Pfam" id="PF07727"/>
    </source>
</evidence>
<evidence type="ECO:0000313" key="3">
    <source>
        <dbReference type="EMBL" id="GJT41206.1"/>
    </source>
</evidence>
<protein>
    <submittedName>
        <fullName evidence="3">Retrovirus-related pol polyprotein from transposon TNT 1-94</fullName>
    </submittedName>
</protein>
<dbReference type="InterPro" id="IPR036397">
    <property type="entry name" value="RNaseH_sf"/>
</dbReference>
<dbReference type="PANTHER" id="PTHR37610:SF40">
    <property type="entry name" value="OS01G0909600 PROTEIN"/>
    <property type="match status" value="1"/>
</dbReference>
<sequence length="690" mass="77984">MAPSTSTIPNTHLLINPDNSVNDPLSINNSDHPGMVLTQTPFNGGNFLGRTRNIKMALGAKLKLGFIDGTCVKPAVTKLSDAFLFTQSAQELWKEIVERYGQSNGPLPYQLERELSHIYQGNLSIASYFSKLKRFLANLNGNKATNNRRKEFKSGGPNKIEFRKVCIGCNQEGHRVEQCFEKIGYLDWYKGKKGKKGIFSCFTSAFALLCHHGMDVRLDWISDTGASDHMSPHLHLFILIRDQGLDAHFYLNDFAFQDPSTNQIIAVGKGSKCLYICKPILDPTHLVTLVSKLIHISDCKHLNAMDFTCESCSLAKHHKLSFPKSTIVSSCAFELVHMDLWGPYKKSALNETQYFFTIVDDYIRATWTYLVHTKDQILTVLSQFLAYIISQNLIYGPYTEGLHSKAELNALEKNNTWELTSLPAGHKAISSKWVYKIKYKANGTIDKYKARLVIRGFDQQEGRDYKHTFSLVAKLVTMRVLIALATAKAGYNGASTGQVCKLRKFLYGLKQTSRQWNHEVSKFLQALGFTQSKNNYSLFVKKHQDKVLVYVDDILITRNCEAKISSTKMALDQKFTINDLGLAQYFLGIEICRTAQFVSAPTNLHMQARLHLLRYLKGSVGKGLFYPVKPHLHIIGFSNADWAACLMTRRSLTGYCIFLGHSLVSWKILWLSFLLEGFTCASQATNYFLL</sequence>
<organism evidence="3 4">
    <name type="scientific">Tanacetum coccineum</name>
    <dbReference type="NCBI Taxonomy" id="301880"/>
    <lineage>
        <taxon>Eukaryota</taxon>
        <taxon>Viridiplantae</taxon>
        <taxon>Streptophyta</taxon>
        <taxon>Embryophyta</taxon>
        <taxon>Tracheophyta</taxon>
        <taxon>Spermatophyta</taxon>
        <taxon>Magnoliopsida</taxon>
        <taxon>eudicotyledons</taxon>
        <taxon>Gunneridae</taxon>
        <taxon>Pentapetalae</taxon>
        <taxon>asterids</taxon>
        <taxon>campanulids</taxon>
        <taxon>Asterales</taxon>
        <taxon>Asteraceae</taxon>
        <taxon>Asteroideae</taxon>
        <taxon>Anthemideae</taxon>
        <taxon>Anthemidinae</taxon>
        <taxon>Tanacetum</taxon>
    </lineage>
</organism>
<dbReference type="EMBL" id="BQNB010015542">
    <property type="protein sequence ID" value="GJT41206.1"/>
    <property type="molecule type" value="Genomic_DNA"/>
</dbReference>
<dbReference type="Gene3D" id="3.30.420.10">
    <property type="entry name" value="Ribonuclease H-like superfamily/Ribonuclease H"/>
    <property type="match status" value="1"/>
</dbReference>
<accession>A0ABQ5DSE6</accession>
<feature type="domain" description="Retrotransposon Copia-like N-terminal" evidence="2">
    <location>
        <begin position="29"/>
        <end position="75"/>
    </location>
</feature>
<dbReference type="Pfam" id="PF07727">
    <property type="entry name" value="RVT_2"/>
    <property type="match status" value="2"/>
</dbReference>
<dbReference type="Proteomes" id="UP001151760">
    <property type="component" value="Unassembled WGS sequence"/>
</dbReference>
<dbReference type="PANTHER" id="PTHR37610">
    <property type="entry name" value="CCHC-TYPE DOMAIN-CONTAINING PROTEIN"/>
    <property type="match status" value="1"/>
</dbReference>
<reference evidence="3" key="2">
    <citation type="submission" date="2022-01" db="EMBL/GenBank/DDBJ databases">
        <authorList>
            <person name="Yamashiro T."/>
            <person name="Shiraishi A."/>
            <person name="Satake H."/>
            <person name="Nakayama K."/>
        </authorList>
    </citation>
    <scope>NUCLEOTIDE SEQUENCE</scope>
</reference>
<evidence type="ECO:0000313" key="4">
    <source>
        <dbReference type="Proteomes" id="UP001151760"/>
    </source>
</evidence>
<name>A0ABQ5DSE6_9ASTR</name>
<keyword evidence="4" id="KW-1185">Reference proteome</keyword>
<dbReference type="Pfam" id="PF14244">
    <property type="entry name" value="Retrotran_gag_3"/>
    <property type="match status" value="1"/>
</dbReference>